<gene>
    <name evidence="2" type="ORF">METZ01_LOCUS61368</name>
</gene>
<evidence type="ECO:0000256" key="1">
    <source>
        <dbReference type="ARBA" id="ARBA00010169"/>
    </source>
</evidence>
<dbReference type="InterPro" id="IPR004323">
    <property type="entry name" value="Ion_tolerance_CutA"/>
</dbReference>
<dbReference type="Pfam" id="PF03091">
    <property type="entry name" value="CutA1"/>
    <property type="match status" value="1"/>
</dbReference>
<dbReference type="EMBL" id="UINC01003697">
    <property type="protein sequence ID" value="SVA08514.1"/>
    <property type="molecule type" value="Genomic_DNA"/>
</dbReference>
<name>A0A381SYQ6_9ZZZZ</name>
<dbReference type="GO" id="GO:0010038">
    <property type="term" value="P:response to metal ion"/>
    <property type="evidence" value="ECO:0007669"/>
    <property type="project" value="InterPro"/>
</dbReference>
<dbReference type="AlphaFoldDB" id="A0A381SYQ6"/>
<dbReference type="InterPro" id="IPR011322">
    <property type="entry name" value="N-reg_PII-like_a/b"/>
</dbReference>
<protein>
    <submittedName>
        <fullName evidence="2">Uncharacterized protein</fullName>
    </submittedName>
</protein>
<reference evidence="2" key="1">
    <citation type="submission" date="2018-05" db="EMBL/GenBank/DDBJ databases">
        <authorList>
            <person name="Lanie J.A."/>
            <person name="Ng W.-L."/>
            <person name="Kazmierczak K.M."/>
            <person name="Andrzejewski T.M."/>
            <person name="Davidsen T.M."/>
            <person name="Wayne K.J."/>
            <person name="Tettelin H."/>
            <person name="Glass J.I."/>
            <person name="Rusch D."/>
            <person name="Podicherti R."/>
            <person name="Tsui H.-C.T."/>
            <person name="Winkler M.E."/>
        </authorList>
    </citation>
    <scope>NUCLEOTIDE SEQUENCE</scope>
</reference>
<sequence>MSLHEVWFNKKTRVDSTIVVEQNLAACVNFLHNMTSIYKWKDELEAGSA</sequence>
<dbReference type="SUPFAM" id="SSF54913">
    <property type="entry name" value="GlnB-like"/>
    <property type="match status" value="1"/>
</dbReference>
<dbReference type="Gene3D" id="3.30.70.120">
    <property type="match status" value="1"/>
</dbReference>
<proteinExistence type="inferred from homology"/>
<evidence type="ECO:0000313" key="2">
    <source>
        <dbReference type="EMBL" id="SVA08514.1"/>
    </source>
</evidence>
<dbReference type="InterPro" id="IPR015867">
    <property type="entry name" value="N-reg_PII/ATP_PRibTrfase_C"/>
</dbReference>
<comment type="similarity">
    <text evidence="1">Belongs to the CutA family.</text>
</comment>
<organism evidence="2">
    <name type="scientific">marine metagenome</name>
    <dbReference type="NCBI Taxonomy" id="408172"/>
    <lineage>
        <taxon>unclassified sequences</taxon>
        <taxon>metagenomes</taxon>
        <taxon>ecological metagenomes</taxon>
    </lineage>
</organism>
<accession>A0A381SYQ6</accession>